<dbReference type="RefSeq" id="WP_147059377.1">
    <property type="nucleotide sequence ID" value="NZ_CP042437.1"/>
</dbReference>
<protein>
    <submittedName>
        <fullName evidence="1">Uncharacterized protein</fullName>
    </submittedName>
</protein>
<accession>A0A5B8W6W8</accession>
<reference evidence="1 2" key="1">
    <citation type="journal article" date="2013" name="J. Microbiol.">
        <title>Mucilaginibacter ginsenosidivorax sp. nov., with ginsenoside converting activity isolated from sediment.</title>
        <authorList>
            <person name="Kim J.K."/>
            <person name="Choi T.E."/>
            <person name="Liu Q.M."/>
            <person name="Park H.Y."/>
            <person name="Yi T.H."/>
            <person name="Yoon M.H."/>
            <person name="Kim S.C."/>
            <person name="Im W.T."/>
        </authorList>
    </citation>
    <scope>NUCLEOTIDE SEQUENCE [LARGE SCALE GENOMIC DNA]</scope>
    <source>
        <strain evidence="1 2">KHI28</strain>
    </source>
</reference>
<gene>
    <name evidence="1" type="ORF">FSB76_28025</name>
</gene>
<dbReference type="EMBL" id="CP042437">
    <property type="protein sequence ID" value="QEC79614.1"/>
    <property type="molecule type" value="Genomic_DNA"/>
</dbReference>
<name>A0A5B8W6W8_9SPHI</name>
<evidence type="ECO:0000313" key="1">
    <source>
        <dbReference type="EMBL" id="QEC79614.1"/>
    </source>
</evidence>
<dbReference type="AlphaFoldDB" id="A0A5B8W6W8"/>
<proteinExistence type="predicted"/>
<keyword evidence="2" id="KW-1185">Reference proteome</keyword>
<dbReference type="KEGG" id="mgk:FSB76_28025"/>
<organism evidence="1 2">
    <name type="scientific">Mucilaginibacter ginsenosidivorax</name>
    <dbReference type="NCBI Taxonomy" id="862126"/>
    <lineage>
        <taxon>Bacteria</taxon>
        <taxon>Pseudomonadati</taxon>
        <taxon>Bacteroidota</taxon>
        <taxon>Sphingobacteriia</taxon>
        <taxon>Sphingobacteriales</taxon>
        <taxon>Sphingobacteriaceae</taxon>
        <taxon>Mucilaginibacter</taxon>
    </lineage>
</organism>
<evidence type="ECO:0000313" key="2">
    <source>
        <dbReference type="Proteomes" id="UP000321362"/>
    </source>
</evidence>
<sequence length="60" mass="6772">MKKLKKLLRLVCLGLFLLLAVTGISIAGAAPILAKNEERFNDNETQIEMVDEKKEDEEKL</sequence>
<dbReference type="Proteomes" id="UP000321362">
    <property type="component" value="Chromosome"/>
</dbReference>